<reference evidence="4 5" key="1">
    <citation type="submission" date="2020-09" db="EMBL/GenBank/DDBJ databases">
        <title>A novel species.</title>
        <authorList>
            <person name="Gao J."/>
        </authorList>
    </citation>
    <scope>NUCLEOTIDE SEQUENCE [LARGE SCALE GENOMIC DNA]</scope>
    <source>
        <strain evidence="4 5">CRXT-Y-14</strain>
    </source>
</reference>
<feature type="chain" id="PRO_5028954154" description="DUF11 domain-containing protein" evidence="3">
    <location>
        <begin position="28"/>
        <end position="517"/>
    </location>
</feature>
<proteinExistence type="predicted"/>
<feature type="signal peptide" evidence="3">
    <location>
        <begin position="1"/>
        <end position="27"/>
    </location>
</feature>
<keyword evidence="5" id="KW-1185">Reference proteome</keyword>
<feature type="region of interest" description="Disordered" evidence="1">
    <location>
        <begin position="427"/>
        <end position="489"/>
    </location>
</feature>
<dbReference type="AlphaFoldDB" id="A0A7H1BA46"/>
<sequence>MTVIRSTAARAAALALLFTATLFGASAAPARADGAAVALHVPENAYLTKRGVGPTGGTRIWLDPSPGGGLATRAGVELKVDASDLAGTARLRTRRDCGDHTWTTQPFTCDLGTLTRGKRNYPDALYIEAAPGARAGAHGTIRYTFSAPGSADATFETEVWVGGADLRERVEKPRRGLTAGGDFEFTPRVRNAGKVPAHGFGVEFSSPRLNFRTRYSNCWYAETRSAYCWFDRTLDPGRSYAFASPITVGVPDETVNSSFQYNAYLSGLTGNAEDPATAFTTDADPGLKRGKGPELTVREVAGAASGYNDEYSLGETKVSTTQTADLKAGAGELAGRTGTTADVTFSLRNAGPGRVYGAYMEITPPEGTSVVEPTPPPDPDNELEWQWECGSLGGGKYSCRPDHPLEPGENWKTTLRFKLDQRVRDAEGRLDIKQGSSRPAKDPRPADNTVPVVTKITGGPLVEPSKKPVAETAKASSDGGGSGGPVGPVLAAGAGALVVAAGLGALWVRRIRARRQP</sequence>
<keyword evidence="2" id="KW-1133">Transmembrane helix</keyword>
<protein>
    <recommendedName>
        <fullName evidence="6">DUF11 domain-containing protein</fullName>
    </recommendedName>
</protein>
<feature type="transmembrane region" description="Helical" evidence="2">
    <location>
        <begin position="486"/>
        <end position="508"/>
    </location>
</feature>
<evidence type="ECO:0000256" key="3">
    <source>
        <dbReference type="SAM" id="SignalP"/>
    </source>
</evidence>
<keyword evidence="3" id="KW-0732">Signal</keyword>
<evidence type="ECO:0000256" key="1">
    <source>
        <dbReference type="SAM" id="MobiDB-lite"/>
    </source>
</evidence>
<name>A0A7H1BA46_9ACTN</name>
<keyword evidence="2" id="KW-0472">Membrane</keyword>
<evidence type="ECO:0000313" key="5">
    <source>
        <dbReference type="Proteomes" id="UP000516428"/>
    </source>
</evidence>
<evidence type="ECO:0008006" key="6">
    <source>
        <dbReference type="Google" id="ProtNLM"/>
    </source>
</evidence>
<dbReference type="KEGG" id="sxn:IAG42_19730"/>
<dbReference type="RefSeq" id="WP_188338292.1">
    <property type="nucleotide sequence ID" value="NZ_CP061281.1"/>
</dbReference>
<evidence type="ECO:0000256" key="2">
    <source>
        <dbReference type="SAM" id="Phobius"/>
    </source>
</evidence>
<accession>A0A7H1BA46</accession>
<keyword evidence="2" id="KW-0812">Transmembrane</keyword>
<dbReference type="EMBL" id="CP061281">
    <property type="protein sequence ID" value="QNS05601.1"/>
    <property type="molecule type" value="Genomic_DNA"/>
</dbReference>
<gene>
    <name evidence="4" type="ORF">IAG42_19730</name>
</gene>
<dbReference type="Proteomes" id="UP000516428">
    <property type="component" value="Chromosome"/>
</dbReference>
<organism evidence="4 5">
    <name type="scientific">Streptomyces xanthii</name>
    <dbReference type="NCBI Taxonomy" id="2768069"/>
    <lineage>
        <taxon>Bacteria</taxon>
        <taxon>Bacillati</taxon>
        <taxon>Actinomycetota</taxon>
        <taxon>Actinomycetes</taxon>
        <taxon>Kitasatosporales</taxon>
        <taxon>Streptomycetaceae</taxon>
        <taxon>Streptomyces</taxon>
    </lineage>
</organism>
<evidence type="ECO:0000313" key="4">
    <source>
        <dbReference type="EMBL" id="QNS05601.1"/>
    </source>
</evidence>